<evidence type="ECO:0000313" key="3">
    <source>
        <dbReference type="EnsemblPlants" id="PNT74222"/>
    </source>
</evidence>
<dbReference type="Gramene" id="PNT74222">
    <property type="protein sequence ID" value="PNT74222"/>
    <property type="gene ID" value="BRADI_1g10422v3"/>
</dbReference>
<feature type="region of interest" description="Disordered" evidence="1">
    <location>
        <begin position="1"/>
        <end position="58"/>
    </location>
</feature>
<name>A0A2K2DIW7_BRADI</name>
<keyword evidence="4" id="KW-1185">Reference proteome</keyword>
<evidence type="ECO:0000313" key="2">
    <source>
        <dbReference type="EMBL" id="PNT74222.1"/>
    </source>
</evidence>
<dbReference type="EnsemblPlants" id="PNT74222">
    <property type="protein sequence ID" value="PNT74222"/>
    <property type="gene ID" value="BRADI_1g10422v3"/>
</dbReference>
<organism evidence="2">
    <name type="scientific">Brachypodium distachyon</name>
    <name type="common">Purple false brome</name>
    <name type="synonym">Trachynia distachya</name>
    <dbReference type="NCBI Taxonomy" id="15368"/>
    <lineage>
        <taxon>Eukaryota</taxon>
        <taxon>Viridiplantae</taxon>
        <taxon>Streptophyta</taxon>
        <taxon>Embryophyta</taxon>
        <taxon>Tracheophyta</taxon>
        <taxon>Spermatophyta</taxon>
        <taxon>Magnoliopsida</taxon>
        <taxon>Liliopsida</taxon>
        <taxon>Poales</taxon>
        <taxon>Poaceae</taxon>
        <taxon>BOP clade</taxon>
        <taxon>Pooideae</taxon>
        <taxon>Stipodae</taxon>
        <taxon>Brachypodieae</taxon>
        <taxon>Brachypodium</taxon>
    </lineage>
</organism>
<dbReference type="Proteomes" id="UP000008810">
    <property type="component" value="Chromosome 1"/>
</dbReference>
<dbReference type="EMBL" id="CM000880">
    <property type="protein sequence ID" value="PNT74222.1"/>
    <property type="molecule type" value="Genomic_DNA"/>
</dbReference>
<feature type="compositionally biased region" description="Basic and acidic residues" evidence="1">
    <location>
        <begin position="42"/>
        <end position="51"/>
    </location>
</feature>
<evidence type="ECO:0000256" key="1">
    <source>
        <dbReference type="SAM" id="MobiDB-lite"/>
    </source>
</evidence>
<reference evidence="2" key="2">
    <citation type="submission" date="2017-06" db="EMBL/GenBank/DDBJ databases">
        <title>WGS assembly of Brachypodium distachyon.</title>
        <authorList>
            <consortium name="The International Brachypodium Initiative"/>
            <person name="Lucas S."/>
            <person name="Harmon-Smith M."/>
            <person name="Lail K."/>
            <person name="Tice H."/>
            <person name="Grimwood J."/>
            <person name="Bruce D."/>
            <person name="Barry K."/>
            <person name="Shu S."/>
            <person name="Lindquist E."/>
            <person name="Wang M."/>
            <person name="Pitluck S."/>
            <person name="Vogel J.P."/>
            <person name="Garvin D.F."/>
            <person name="Mockler T.C."/>
            <person name="Schmutz J."/>
            <person name="Rokhsar D."/>
            <person name="Bevan M.W."/>
        </authorList>
    </citation>
    <scope>NUCLEOTIDE SEQUENCE</scope>
    <source>
        <strain evidence="2">Bd21</strain>
    </source>
</reference>
<accession>A0A2K2DIW7</accession>
<protein>
    <submittedName>
        <fullName evidence="2 3">Uncharacterized protein</fullName>
    </submittedName>
</protein>
<dbReference type="InParanoid" id="A0A2K2DIW7"/>
<reference evidence="3" key="3">
    <citation type="submission" date="2018-08" db="UniProtKB">
        <authorList>
            <consortium name="EnsemblPlants"/>
        </authorList>
    </citation>
    <scope>IDENTIFICATION</scope>
    <source>
        <strain evidence="3">cv. Bd21</strain>
    </source>
</reference>
<evidence type="ECO:0000313" key="4">
    <source>
        <dbReference type="Proteomes" id="UP000008810"/>
    </source>
</evidence>
<reference evidence="2 3" key="1">
    <citation type="journal article" date="2010" name="Nature">
        <title>Genome sequencing and analysis of the model grass Brachypodium distachyon.</title>
        <authorList>
            <consortium name="International Brachypodium Initiative"/>
        </authorList>
    </citation>
    <scope>NUCLEOTIDE SEQUENCE [LARGE SCALE GENOMIC DNA]</scope>
    <source>
        <strain evidence="2 3">Bd21</strain>
    </source>
</reference>
<sequence length="114" mass="12209">MARTYRGQGRPSPGQSDQVMAGEGGEQRSLASEEEMAAVEPRLPEKREEVGGGRGAALRPWRAGAESVAVTFARGEEKDSAALSSDANIHHLPQFFGACLKIIGHMVAIQHLLE</sequence>
<proteinExistence type="predicted"/>
<dbReference type="AlphaFoldDB" id="A0A2K2DIW7"/>
<gene>
    <name evidence="2" type="ORF">BRADI_1g10422v3</name>
</gene>